<reference evidence="1" key="1">
    <citation type="submission" date="2020-06" db="EMBL/GenBank/DDBJ databases">
        <authorList>
            <person name="Li T."/>
            <person name="Hu X."/>
            <person name="Zhang T."/>
            <person name="Song X."/>
            <person name="Zhang H."/>
            <person name="Dai N."/>
            <person name="Sheng W."/>
            <person name="Hou X."/>
            <person name="Wei L."/>
        </authorList>
    </citation>
    <scope>NUCLEOTIDE SEQUENCE</scope>
    <source>
        <strain evidence="1">KEN1</strain>
        <tissue evidence="1">Leaf</tissue>
    </source>
</reference>
<dbReference type="Gene3D" id="3.80.10.10">
    <property type="entry name" value="Ribonuclease Inhibitor"/>
    <property type="match status" value="1"/>
</dbReference>
<gene>
    <name evidence="1" type="ORF">Slati_3193600</name>
</gene>
<dbReference type="PANTHER" id="PTHR15140:SF33">
    <property type="entry name" value="LATE BLIGHT RESISTANCE PROTEIN HOMOLOG R1A-3 ISOFORM X1"/>
    <property type="match status" value="1"/>
</dbReference>
<accession>A0AAW2UXB7</accession>
<comment type="caution">
    <text evidence="1">The sequence shown here is derived from an EMBL/GenBank/DDBJ whole genome shotgun (WGS) entry which is preliminary data.</text>
</comment>
<dbReference type="PANTHER" id="PTHR15140">
    <property type="entry name" value="TUBULIN-SPECIFIC CHAPERONE E"/>
    <property type="match status" value="1"/>
</dbReference>
<dbReference type="AlphaFoldDB" id="A0AAW2UXB7"/>
<proteinExistence type="predicted"/>
<sequence>MNAYRGPVWKTDEVGFRRLQYLLLEDVDLENWHAGRSSFPMLELLSVPHCYKLKEIPLEFGKIEQFGKPTLKTIELVDCGESLVASAKQIVSEQVKLGNDDEILQVYVKSSADDEKLKLRAFTALWD</sequence>
<evidence type="ECO:0000313" key="1">
    <source>
        <dbReference type="EMBL" id="KAL0421707.1"/>
    </source>
</evidence>
<protein>
    <submittedName>
        <fullName evidence="1">Late blight resistance proteinR1B-12</fullName>
    </submittedName>
</protein>
<name>A0AAW2UXB7_9LAMI</name>
<dbReference type="InterPro" id="IPR032675">
    <property type="entry name" value="LRR_dom_sf"/>
</dbReference>
<reference evidence="1" key="2">
    <citation type="journal article" date="2024" name="Plant">
        <title>Genomic evolution and insights into agronomic trait innovations of Sesamum species.</title>
        <authorList>
            <person name="Miao H."/>
            <person name="Wang L."/>
            <person name="Qu L."/>
            <person name="Liu H."/>
            <person name="Sun Y."/>
            <person name="Le M."/>
            <person name="Wang Q."/>
            <person name="Wei S."/>
            <person name="Zheng Y."/>
            <person name="Lin W."/>
            <person name="Duan Y."/>
            <person name="Cao H."/>
            <person name="Xiong S."/>
            <person name="Wang X."/>
            <person name="Wei L."/>
            <person name="Li C."/>
            <person name="Ma Q."/>
            <person name="Ju M."/>
            <person name="Zhao R."/>
            <person name="Li G."/>
            <person name="Mu C."/>
            <person name="Tian Q."/>
            <person name="Mei H."/>
            <person name="Zhang T."/>
            <person name="Gao T."/>
            <person name="Zhang H."/>
        </authorList>
    </citation>
    <scope>NUCLEOTIDE SEQUENCE</scope>
    <source>
        <strain evidence="1">KEN1</strain>
    </source>
</reference>
<organism evidence="1">
    <name type="scientific">Sesamum latifolium</name>
    <dbReference type="NCBI Taxonomy" id="2727402"/>
    <lineage>
        <taxon>Eukaryota</taxon>
        <taxon>Viridiplantae</taxon>
        <taxon>Streptophyta</taxon>
        <taxon>Embryophyta</taxon>
        <taxon>Tracheophyta</taxon>
        <taxon>Spermatophyta</taxon>
        <taxon>Magnoliopsida</taxon>
        <taxon>eudicotyledons</taxon>
        <taxon>Gunneridae</taxon>
        <taxon>Pentapetalae</taxon>
        <taxon>asterids</taxon>
        <taxon>lamiids</taxon>
        <taxon>Lamiales</taxon>
        <taxon>Pedaliaceae</taxon>
        <taxon>Sesamum</taxon>
    </lineage>
</organism>
<dbReference type="EMBL" id="JACGWN010000011">
    <property type="protein sequence ID" value="KAL0421707.1"/>
    <property type="molecule type" value="Genomic_DNA"/>
</dbReference>